<dbReference type="SUPFAM" id="SSF88697">
    <property type="entry name" value="PUA domain-like"/>
    <property type="match status" value="1"/>
</dbReference>
<reference evidence="2" key="1">
    <citation type="submission" date="2022-10" db="EMBL/GenBank/DDBJ databases">
        <authorList>
            <person name="Chen Y."/>
            <person name="Dougan E. K."/>
            <person name="Chan C."/>
            <person name="Rhodes N."/>
            <person name="Thang M."/>
        </authorList>
    </citation>
    <scope>NUCLEOTIDE SEQUENCE</scope>
</reference>
<evidence type="ECO:0000313" key="4">
    <source>
        <dbReference type="Proteomes" id="UP001152797"/>
    </source>
</evidence>
<name>A0A9P1CXW5_9DINO</name>
<gene>
    <name evidence="2" type="ORF">C1SCF055_LOCUS25918</name>
</gene>
<evidence type="ECO:0008006" key="5">
    <source>
        <dbReference type="Google" id="ProtNLM"/>
    </source>
</evidence>
<accession>A0A9P1CXW5</accession>
<feature type="compositionally biased region" description="Basic and acidic residues" evidence="1">
    <location>
        <begin position="157"/>
        <end position="166"/>
    </location>
</feature>
<evidence type="ECO:0000313" key="2">
    <source>
        <dbReference type="EMBL" id="CAI3999744.1"/>
    </source>
</evidence>
<evidence type="ECO:0000313" key="3">
    <source>
        <dbReference type="EMBL" id="CAL1153119.1"/>
    </source>
</evidence>
<reference evidence="3" key="2">
    <citation type="submission" date="2024-04" db="EMBL/GenBank/DDBJ databases">
        <authorList>
            <person name="Chen Y."/>
            <person name="Shah S."/>
            <person name="Dougan E. K."/>
            <person name="Thang M."/>
            <person name="Chan C."/>
        </authorList>
    </citation>
    <scope>NUCLEOTIDE SEQUENCE [LARGE SCALE GENOMIC DNA]</scope>
</reference>
<feature type="compositionally biased region" description="Basic and acidic residues" evidence="1">
    <location>
        <begin position="139"/>
        <end position="148"/>
    </location>
</feature>
<protein>
    <recommendedName>
        <fullName evidence="5">ASCH domain-containing protein</fullName>
    </recommendedName>
</protein>
<comment type="caution">
    <text evidence="2">The sequence shown here is derived from an EMBL/GenBank/DDBJ whole genome shotgun (WGS) entry which is preliminary data.</text>
</comment>
<dbReference type="Gene3D" id="2.30.130.30">
    <property type="entry name" value="Hypothetical protein"/>
    <property type="match status" value="1"/>
</dbReference>
<proteinExistence type="predicted"/>
<keyword evidence="4" id="KW-1185">Reference proteome</keyword>
<dbReference type="InterPro" id="IPR015947">
    <property type="entry name" value="PUA-like_sf"/>
</dbReference>
<sequence length="166" mass="19264">MTLPEQAILIRQPWVDRILEPNECFRKTWEIRSFATQKRGKFAVAVVGEKHILGEVELTDCFQVAEKVDGCWCPVSDEAPFLFDPDNAIKCGFDMETMPDYFASKSKLFAWVLRNARRYDQPIKWSKKDGAVFFANVESDKSKKDKKTDKKHKKDKTKSVKKNEKP</sequence>
<dbReference type="AlphaFoldDB" id="A0A9P1CXW5"/>
<dbReference type="EMBL" id="CAMXCT030002670">
    <property type="protein sequence ID" value="CAL4787056.1"/>
    <property type="molecule type" value="Genomic_DNA"/>
</dbReference>
<dbReference type="EMBL" id="CAMXCT020002670">
    <property type="protein sequence ID" value="CAL1153119.1"/>
    <property type="molecule type" value="Genomic_DNA"/>
</dbReference>
<feature type="region of interest" description="Disordered" evidence="1">
    <location>
        <begin position="139"/>
        <end position="166"/>
    </location>
</feature>
<organism evidence="2">
    <name type="scientific">Cladocopium goreaui</name>
    <dbReference type="NCBI Taxonomy" id="2562237"/>
    <lineage>
        <taxon>Eukaryota</taxon>
        <taxon>Sar</taxon>
        <taxon>Alveolata</taxon>
        <taxon>Dinophyceae</taxon>
        <taxon>Suessiales</taxon>
        <taxon>Symbiodiniaceae</taxon>
        <taxon>Cladocopium</taxon>
    </lineage>
</organism>
<dbReference type="EMBL" id="CAMXCT010002670">
    <property type="protein sequence ID" value="CAI3999744.1"/>
    <property type="molecule type" value="Genomic_DNA"/>
</dbReference>
<evidence type="ECO:0000256" key="1">
    <source>
        <dbReference type="SAM" id="MobiDB-lite"/>
    </source>
</evidence>
<dbReference type="Proteomes" id="UP001152797">
    <property type="component" value="Unassembled WGS sequence"/>
</dbReference>